<evidence type="ECO:0000259" key="2">
    <source>
        <dbReference type="Pfam" id="PF16640"/>
    </source>
</evidence>
<accession>A0AAU2JH47</accession>
<name>A0AAU2JH47_9ACTN</name>
<dbReference type="Pfam" id="PF16640">
    <property type="entry name" value="Big_3_5"/>
    <property type="match status" value="1"/>
</dbReference>
<sequence>MTGAVFLAALLGAQGAHAQDFGMSADPLVGNAPRSVATDAGGNSNPALAVAHSVGDSMSPAGTAPATTVLISSVNPSVVGQTVTFTATVTGDEGTPTGTVLFKDGDTNLGPDALDATGTASLPISDLTVGIHHITAVYGGNTTYAPSTSNTVEQIVNALTCDNAVPTIIGTNRADDLVGTAGNDVIFALRGNDKVDGLGGDDLICGGQGNDVLAGGPDSL</sequence>
<feature type="signal peptide" evidence="1">
    <location>
        <begin position="1"/>
        <end position="18"/>
    </location>
</feature>
<dbReference type="InterPro" id="IPR001343">
    <property type="entry name" value="Hemolysn_Ca-bd"/>
</dbReference>
<dbReference type="Pfam" id="PF00353">
    <property type="entry name" value="HemolysinCabind"/>
    <property type="match status" value="1"/>
</dbReference>
<dbReference type="EMBL" id="CP108264">
    <property type="protein sequence ID" value="WTU72064.1"/>
    <property type="molecule type" value="Genomic_DNA"/>
</dbReference>
<protein>
    <submittedName>
        <fullName evidence="3">Ig-like domain repeat protein</fullName>
    </submittedName>
</protein>
<evidence type="ECO:0000313" key="3">
    <source>
        <dbReference type="EMBL" id="WTU72064.1"/>
    </source>
</evidence>
<dbReference type="InterPro" id="IPR011049">
    <property type="entry name" value="Serralysin-like_metalloprot_C"/>
</dbReference>
<dbReference type="SUPFAM" id="SSF51120">
    <property type="entry name" value="beta-Roll"/>
    <property type="match status" value="1"/>
</dbReference>
<gene>
    <name evidence="3" type="ORF">OG327_01245</name>
</gene>
<dbReference type="Gene3D" id="2.60.40.10">
    <property type="entry name" value="Immunoglobulins"/>
    <property type="match status" value="1"/>
</dbReference>
<keyword evidence="1" id="KW-0732">Signal</keyword>
<feature type="domain" description="Bacterial Ig-like" evidence="2">
    <location>
        <begin position="72"/>
        <end position="157"/>
    </location>
</feature>
<dbReference type="InterPro" id="IPR013783">
    <property type="entry name" value="Ig-like_fold"/>
</dbReference>
<dbReference type="GO" id="GO:0005509">
    <property type="term" value="F:calcium ion binding"/>
    <property type="evidence" value="ECO:0007669"/>
    <property type="project" value="InterPro"/>
</dbReference>
<dbReference type="GO" id="GO:0005975">
    <property type="term" value="P:carbohydrate metabolic process"/>
    <property type="evidence" value="ECO:0007669"/>
    <property type="project" value="UniProtKB-ARBA"/>
</dbReference>
<proteinExistence type="predicted"/>
<feature type="chain" id="PRO_5043558452" evidence="1">
    <location>
        <begin position="19"/>
        <end position="220"/>
    </location>
</feature>
<reference evidence="3" key="1">
    <citation type="submission" date="2022-10" db="EMBL/GenBank/DDBJ databases">
        <title>The complete genomes of actinobacterial strains from the NBC collection.</title>
        <authorList>
            <person name="Joergensen T.S."/>
            <person name="Alvarez Arevalo M."/>
            <person name="Sterndorff E.B."/>
            <person name="Faurdal D."/>
            <person name="Vuksanovic O."/>
            <person name="Mourched A.-S."/>
            <person name="Charusanti P."/>
            <person name="Shaw S."/>
            <person name="Blin K."/>
            <person name="Weber T."/>
        </authorList>
    </citation>
    <scope>NUCLEOTIDE SEQUENCE</scope>
    <source>
        <strain evidence="3">NBC_00049</strain>
    </source>
</reference>
<dbReference type="AlphaFoldDB" id="A0AAU2JH47"/>
<organism evidence="3">
    <name type="scientific">Streptomyces sp. NBC_00049</name>
    <dbReference type="NCBI Taxonomy" id="2903617"/>
    <lineage>
        <taxon>Bacteria</taxon>
        <taxon>Bacillati</taxon>
        <taxon>Actinomycetota</taxon>
        <taxon>Actinomycetes</taxon>
        <taxon>Kitasatosporales</taxon>
        <taxon>Streptomycetaceae</taxon>
        <taxon>Streptomyces</taxon>
    </lineage>
</organism>
<evidence type="ECO:0000256" key="1">
    <source>
        <dbReference type="SAM" id="SignalP"/>
    </source>
</evidence>
<dbReference type="InterPro" id="IPR032109">
    <property type="entry name" value="Big_3_5"/>
</dbReference>